<organism evidence="3 4">
    <name type="scientific">Fonsecaea multimorphosa CBS 102226</name>
    <dbReference type="NCBI Taxonomy" id="1442371"/>
    <lineage>
        <taxon>Eukaryota</taxon>
        <taxon>Fungi</taxon>
        <taxon>Dikarya</taxon>
        <taxon>Ascomycota</taxon>
        <taxon>Pezizomycotina</taxon>
        <taxon>Eurotiomycetes</taxon>
        <taxon>Chaetothyriomycetidae</taxon>
        <taxon>Chaetothyriales</taxon>
        <taxon>Herpotrichiellaceae</taxon>
        <taxon>Fonsecaea</taxon>
    </lineage>
</organism>
<dbReference type="SUPFAM" id="SSF50129">
    <property type="entry name" value="GroES-like"/>
    <property type="match status" value="1"/>
</dbReference>
<dbReference type="InterPro" id="IPR041694">
    <property type="entry name" value="ADH_N_2"/>
</dbReference>
<dbReference type="InterPro" id="IPR036291">
    <property type="entry name" value="NAD(P)-bd_dom_sf"/>
</dbReference>
<dbReference type="CDD" id="cd05288">
    <property type="entry name" value="PGDH"/>
    <property type="match status" value="1"/>
</dbReference>
<dbReference type="Gene3D" id="3.40.50.720">
    <property type="entry name" value="NAD(P)-binding Rossmann-like Domain"/>
    <property type="match status" value="1"/>
</dbReference>
<dbReference type="PANTHER" id="PTHR43205">
    <property type="entry name" value="PROSTAGLANDIN REDUCTASE"/>
    <property type="match status" value="1"/>
</dbReference>
<evidence type="ECO:0000259" key="2">
    <source>
        <dbReference type="SMART" id="SM00829"/>
    </source>
</evidence>
<gene>
    <name evidence="3" type="ORF">Z520_12022</name>
</gene>
<dbReference type="EMBL" id="KN848107">
    <property type="protein sequence ID" value="KIX92276.1"/>
    <property type="molecule type" value="Genomic_DNA"/>
</dbReference>
<dbReference type="RefSeq" id="XP_016626399.1">
    <property type="nucleotide sequence ID" value="XM_016782509.1"/>
</dbReference>
<dbReference type="InterPro" id="IPR045010">
    <property type="entry name" value="MDR_fam"/>
</dbReference>
<sequence>MPSNTKNLALLFTKVPDRLPVPGEHIAVKDVGPFDLDQELPANGMILETLYVSFDPYLRGLLRDPSVKSYLPAIPLGNAISAATLSRVLRSKLEGYAEGDVVRLLLPIQQYNLHVAKPPKEGEAQWERPFKVPNPNDSQLDIRQYLGALGMPGLTAYSSLYEIGKPKAGEIIVVSSAAGAVGQLVGQLAKHEGLTVFGSVGSDDKLDFIINELGFDGGWNYKKEPSTKEVIGRLVREHKEKKGEKVPEETGNGEGGIDIFYDNVGGEQLDGAMETLNLFGRIVECGQISQYNLPPSERYPIRNTFLTVVKRLTMTGFMVGDANMGPKHAKSHLENVSKWLRDGSFKAKVHETVGMENAAEAFSGMLKGENFGKAILKVKV</sequence>
<evidence type="ECO:0000313" key="3">
    <source>
        <dbReference type="EMBL" id="KIX92276.1"/>
    </source>
</evidence>
<dbReference type="Gene3D" id="3.90.180.10">
    <property type="entry name" value="Medium-chain alcohol dehydrogenases, catalytic domain"/>
    <property type="match status" value="1"/>
</dbReference>
<dbReference type="Pfam" id="PF00107">
    <property type="entry name" value="ADH_zinc_N"/>
    <property type="match status" value="1"/>
</dbReference>
<dbReference type="Pfam" id="PF16884">
    <property type="entry name" value="ADH_N_2"/>
    <property type="match status" value="1"/>
</dbReference>
<evidence type="ECO:0000256" key="1">
    <source>
        <dbReference type="ARBA" id="ARBA00023002"/>
    </source>
</evidence>
<dbReference type="SMART" id="SM00829">
    <property type="entry name" value="PKS_ER"/>
    <property type="match status" value="1"/>
</dbReference>
<name>A0A0D2I4V0_9EURO</name>
<dbReference type="Proteomes" id="UP000053411">
    <property type="component" value="Unassembled WGS sequence"/>
</dbReference>
<dbReference type="SUPFAM" id="SSF51735">
    <property type="entry name" value="NAD(P)-binding Rossmann-fold domains"/>
    <property type="match status" value="1"/>
</dbReference>
<accession>A0A0D2I4V0</accession>
<keyword evidence="4" id="KW-1185">Reference proteome</keyword>
<dbReference type="InterPro" id="IPR020843">
    <property type="entry name" value="ER"/>
</dbReference>
<dbReference type="OrthoDB" id="809632at2759"/>
<reference evidence="3 4" key="1">
    <citation type="submission" date="2015-01" db="EMBL/GenBank/DDBJ databases">
        <title>The Genome Sequence of Fonsecaea multimorphosa CBS 102226.</title>
        <authorList>
            <consortium name="The Broad Institute Genomics Platform"/>
            <person name="Cuomo C."/>
            <person name="de Hoog S."/>
            <person name="Gorbushina A."/>
            <person name="Stielow B."/>
            <person name="Teixiera M."/>
            <person name="Abouelleil A."/>
            <person name="Chapman S.B."/>
            <person name="Priest M."/>
            <person name="Young S.K."/>
            <person name="Wortman J."/>
            <person name="Nusbaum C."/>
            <person name="Birren B."/>
        </authorList>
    </citation>
    <scope>NUCLEOTIDE SEQUENCE [LARGE SCALE GENOMIC DNA]</scope>
    <source>
        <strain evidence="3 4">CBS 102226</strain>
    </source>
</reference>
<dbReference type="VEuPathDB" id="FungiDB:Z520_12022"/>
<dbReference type="GO" id="GO:0016628">
    <property type="term" value="F:oxidoreductase activity, acting on the CH-CH group of donors, NAD or NADP as acceptor"/>
    <property type="evidence" value="ECO:0007669"/>
    <property type="project" value="InterPro"/>
</dbReference>
<dbReference type="InterPro" id="IPR013149">
    <property type="entry name" value="ADH-like_C"/>
</dbReference>
<feature type="domain" description="Enoyl reductase (ER)" evidence="2">
    <location>
        <begin position="60"/>
        <end position="376"/>
    </location>
</feature>
<protein>
    <recommendedName>
        <fullName evidence="2">Enoyl reductase (ER) domain-containing protein</fullName>
    </recommendedName>
</protein>
<proteinExistence type="predicted"/>
<dbReference type="GeneID" id="27717768"/>
<dbReference type="PANTHER" id="PTHR43205:SF7">
    <property type="entry name" value="PROSTAGLANDIN REDUCTASE 1"/>
    <property type="match status" value="1"/>
</dbReference>
<dbReference type="AlphaFoldDB" id="A0A0D2I4V0"/>
<dbReference type="InterPro" id="IPR011032">
    <property type="entry name" value="GroES-like_sf"/>
</dbReference>
<keyword evidence="1" id="KW-0560">Oxidoreductase</keyword>
<evidence type="ECO:0000313" key="4">
    <source>
        <dbReference type="Proteomes" id="UP000053411"/>
    </source>
</evidence>